<gene>
    <name evidence="2" type="ORF">SAMN05216195_12712</name>
</gene>
<evidence type="ECO:0000313" key="2">
    <source>
        <dbReference type="EMBL" id="SES51196.1"/>
    </source>
</evidence>
<keyword evidence="3" id="KW-1185">Reference proteome</keyword>
<feature type="transmembrane region" description="Helical" evidence="1">
    <location>
        <begin position="21"/>
        <end position="43"/>
    </location>
</feature>
<dbReference type="Proteomes" id="UP000199028">
    <property type="component" value="Unassembled WGS sequence"/>
</dbReference>
<evidence type="ECO:0000313" key="3">
    <source>
        <dbReference type="Proteomes" id="UP000199028"/>
    </source>
</evidence>
<accession>A0A1H9XYK1</accession>
<keyword evidence="1" id="KW-1133">Transmembrane helix</keyword>
<keyword evidence="1" id="KW-0812">Transmembrane</keyword>
<keyword evidence="1" id="KW-0472">Membrane</keyword>
<name>A0A1H9XYK1_9PSEU</name>
<dbReference type="AlphaFoldDB" id="A0A1H9XYK1"/>
<reference evidence="3" key="1">
    <citation type="submission" date="2016-10" db="EMBL/GenBank/DDBJ databases">
        <authorList>
            <person name="Varghese N."/>
            <person name="Submissions S."/>
        </authorList>
    </citation>
    <scope>NUCLEOTIDE SEQUENCE [LARGE SCALE GENOMIC DNA]</scope>
    <source>
        <strain evidence="3">CGMCC 4.578</strain>
    </source>
</reference>
<proteinExistence type="predicted"/>
<organism evidence="2 3">
    <name type="scientific">Lentzea flaviverrucosa</name>
    <dbReference type="NCBI Taxonomy" id="200379"/>
    <lineage>
        <taxon>Bacteria</taxon>
        <taxon>Bacillati</taxon>
        <taxon>Actinomycetota</taxon>
        <taxon>Actinomycetes</taxon>
        <taxon>Pseudonocardiales</taxon>
        <taxon>Pseudonocardiaceae</taxon>
        <taxon>Lentzea</taxon>
    </lineage>
</organism>
<dbReference type="EMBL" id="FOFT01000027">
    <property type="protein sequence ID" value="SES51196.1"/>
    <property type="molecule type" value="Genomic_DNA"/>
</dbReference>
<protein>
    <submittedName>
        <fullName evidence="2">Uncharacterized protein</fullName>
    </submittedName>
</protein>
<sequence length="50" mass="5221">MLPLTHRSAVRAPHPILRFTPAATAFFAAAVADTAAVFLAAIATDEIVTD</sequence>
<evidence type="ECO:0000256" key="1">
    <source>
        <dbReference type="SAM" id="Phobius"/>
    </source>
</evidence>